<dbReference type="CDD" id="cd00051">
    <property type="entry name" value="EFh"/>
    <property type="match status" value="2"/>
</dbReference>
<dbReference type="PRINTS" id="PR00450">
    <property type="entry name" value="RECOVERIN"/>
</dbReference>
<organism evidence="7 8">
    <name type="scientific">Aldrovandia affinis</name>
    <dbReference type="NCBI Taxonomy" id="143900"/>
    <lineage>
        <taxon>Eukaryota</taxon>
        <taxon>Metazoa</taxon>
        <taxon>Chordata</taxon>
        <taxon>Craniata</taxon>
        <taxon>Vertebrata</taxon>
        <taxon>Euteleostomi</taxon>
        <taxon>Actinopterygii</taxon>
        <taxon>Neopterygii</taxon>
        <taxon>Teleostei</taxon>
        <taxon>Notacanthiformes</taxon>
        <taxon>Halosauridae</taxon>
        <taxon>Aldrovandia</taxon>
    </lineage>
</organism>
<dbReference type="SUPFAM" id="SSF47473">
    <property type="entry name" value="EF-hand"/>
    <property type="match status" value="1"/>
</dbReference>
<keyword evidence="4" id="KW-0106">Calcium</keyword>
<dbReference type="Proteomes" id="UP001221898">
    <property type="component" value="Unassembled WGS sequence"/>
</dbReference>
<feature type="domain" description="EF-hand" evidence="6">
    <location>
        <begin position="118"/>
        <end position="153"/>
    </location>
</feature>
<evidence type="ECO:0000259" key="6">
    <source>
        <dbReference type="PROSITE" id="PS50222"/>
    </source>
</evidence>
<dbReference type="GO" id="GO:0007601">
    <property type="term" value="P:visual perception"/>
    <property type="evidence" value="ECO:0007669"/>
    <property type="project" value="TreeGrafter"/>
</dbReference>
<dbReference type="Gene3D" id="1.10.238.10">
    <property type="entry name" value="EF-hand"/>
    <property type="match status" value="2"/>
</dbReference>
<dbReference type="PANTHER" id="PTHR23055:SF168">
    <property type="entry name" value="GUANYLATE CYCLASE ACTIVATING PROTEIN 7"/>
    <property type="match status" value="1"/>
</dbReference>
<evidence type="ECO:0000313" key="8">
    <source>
        <dbReference type="Proteomes" id="UP001221898"/>
    </source>
</evidence>
<dbReference type="InterPro" id="IPR018247">
    <property type="entry name" value="EF_Hand_1_Ca_BS"/>
</dbReference>
<dbReference type="GO" id="GO:0008048">
    <property type="term" value="F:calcium sensitive guanylate cyclase activator activity"/>
    <property type="evidence" value="ECO:0007669"/>
    <property type="project" value="TreeGrafter"/>
</dbReference>
<dbReference type="GO" id="GO:0001917">
    <property type="term" value="C:photoreceptor inner segment"/>
    <property type="evidence" value="ECO:0007669"/>
    <property type="project" value="TreeGrafter"/>
</dbReference>
<evidence type="ECO:0000256" key="3">
    <source>
        <dbReference type="ARBA" id="ARBA00022737"/>
    </source>
</evidence>
<dbReference type="InterPro" id="IPR028846">
    <property type="entry name" value="Recoverin"/>
</dbReference>
<evidence type="ECO:0000256" key="4">
    <source>
        <dbReference type="ARBA" id="ARBA00022837"/>
    </source>
</evidence>
<dbReference type="FunFam" id="1.10.238.10:FF:000052">
    <property type="entry name" value="Guanylate cyclase activator 1A"/>
    <property type="match status" value="1"/>
</dbReference>
<dbReference type="GO" id="GO:0005509">
    <property type="term" value="F:calcium ion binding"/>
    <property type="evidence" value="ECO:0007669"/>
    <property type="project" value="InterPro"/>
</dbReference>
<proteinExistence type="predicted"/>
<evidence type="ECO:0000256" key="5">
    <source>
        <dbReference type="ARBA" id="ARBA00023288"/>
    </source>
</evidence>
<name>A0AAD7WXZ2_9TELE</name>
<keyword evidence="8" id="KW-1185">Reference proteome</keyword>
<keyword evidence="3" id="KW-0677">Repeat</keyword>
<dbReference type="GO" id="GO:0120199">
    <property type="term" value="C:cone photoreceptor outer segment"/>
    <property type="evidence" value="ECO:0007669"/>
    <property type="project" value="TreeGrafter"/>
</dbReference>
<dbReference type="PROSITE" id="PS00018">
    <property type="entry name" value="EF_HAND_1"/>
    <property type="match status" value="3"/>
</dbReference>
<dbReference type="AlphaFoldDB" id="A0AAD7WXZ2"/>
<dbReference type="InterPro" id="IPR002048">
    <property type="entry name" value="EF_hand_dom"/>
</dbReference>
<evidence type="ECO:0000256" key="1">
    <source>
        <dbReference type="ARBA" id="ARBA00022707"/>
    </source>
</evidence>
<dbReference type="Pfam" id="PF13499">
    <property type="entry name" value="EF-hand_7"/>
    <property type="match status" value="1"/>
</dbReference>
<protein>
    <recommendedName>
        <fullName evidence="6">EF-hand domain-containing protein</fullName>
    </recommendedName>
</protein>
<dbReference type="SMART" id="SM00054">
    <property type="entry name" value="EFh"/>
    <property type="match status" value="3"/>
</dbReference>
<dbReference type="PROSITE" id="PS50222">
    <property type="entry name" value="EF_HAND_2"/>
    <property type="match status" value="3"/>
</dbReference>
<dbReference type="EMBL" id="JAINUG010000017">
    <property type="protein sequence ID" value="KAJ8413068.1"/>
    <property type="molecule type" value="Genomic_DNA"/>
</dbReference>
<reference evidence="7" key="1">
    <citation type="journal article" date="2023" name="Science">
        <title>Genome structures resolve the early diversification of teleost fishes.</title>
        <authorList>
            <person name="Parey E."/>
            <person name="Louis A."/>
            <person name="Montfort J."/>
            <person name="Bouchez O."/>
            <person name="Roques C."/>
            <person name="Iampietro C."/>
            <person name="Lluch J."/>
            <person name="Castinel A."/>
            <person name="Donnadieu C."/>
            <person name="Desvignes T."/>
            <person name="Floi Bucao C."/>
            <person name="Jouanno E."/>
            <person name="Wen M."/>
            <person name="Mejri S."/>
            <person name="Dirks R."/>
            <person name="Jansen H."/>
            <person name="Henkel C."/>
            <person name="Chen W.J."/>
            <person name="Zahm M."/>
            <person name="Cabau C."/>
            <person name="Klopp C."/>
            <person name="Thompson A.W."/>
            <person name="Robinson-Rechavi M."/>
            <person name="Braasch I."/>
            <person name="Lecointre G."/>
            <person name="Bobe J."/>
            <person name="Postlethwait J.H."/>
            <person name="Berthelot C."/>
            <person name="Roest Crollius H."/>
            <person name="Guiguen Y."/>
        </authorList>
    </citation>
    <scope>NUCLEOTIDE SEQUENCE</scope>
    <source>
        <strain evidence="7">NC1722</strain>
    </source>
</reference>
<dbReference type="InterPro" id="IPR011992">
    <property type="entry name" value="EF-hand-dom_pair"/>
</dbReference>
<keyword evidence="2" id="KW-0479">Metal-binding</keyword>
<keyword evidence="5" id="KW-0449">Lipoprotein</keyword>
<evidence type="ECO:0000313" key="7">
    <source>
        <dbReference type="EMBL" id="KAJ8413068.1"/>
    </source>
</evidence>
<accession>A0AAD7WXZ2</accession>
<dbReference type="Pfam" id="PF13833">
    <property type="entry name" value="EF-hand_8"/>
    <property type="match status" value="1"/>
</dbReference>
<feature type="domain" description="EF-hand" evidence="6">
    <location>
        <begin position="75"/>
        <end position="110"/>
    </location>
</feature>
<gene>
    <name evidence="7" type="ORF">AAFF_G00106500</name>
</gene>
<feature type="domain" description="EF-hand" evidence="6">
    <location>
        <begin position="39"/>
        <end position="74"/>
    </location>
</feature>
<keyword evidence="1" id="KW-0519">Myristate</keyword>
<sequence length="173" mass="20301">MELAQIQDLYTVFMQQCPSGALHLHEFKRIFGVQSTSEEESVYIETIFRSFDTNRDNAIDFMEYVAALHLVLRGKLEDRLKWSFKVYDRDGNGKLDRHELKHIIRIIHKIKKVDTEMTPSQICDRIFELIDLNHDGQISLTEFLEGAQKDEWVMNMLKLDVNASGWVLKNVKK</sequence>
<dbReference type="PANTHER" id="PTHR23055">
    <property type="entry name" value="CALCIUM BINDING PROTEINS"/>
    <property type="match status" value="1"/>
</dbReference>
<comment type="caution">
    <text evidence="7">The sequence shown here is derived from an EMBL/GenBank/DDBJ whole genome shotgun (WGS) entry which is preliminary data.</text>
</comment>
<evidence type="ECO:0000256" key="2">
    <source>
        <dbReference type="ARBA" id="ARBA00022723"/>
    </source>
</evidence>